<reference evidence="2 3" key="1">
    <citation type="submission" date="2024-01" db="EMBL/GenBank/DDBJ databases">
        <title>A draft genome for the cacao thread blight pathogen Marasmiellus scandens.</title>
        <authorList>
            <person name="Baruah I.K."/>
            <person name="Leung J."/>
            <person name="Bukari Y."/>
            <person name="Amoako-Attah I."/>
            <person name="Meinhardt L.W."/>
            <person name="Bailey B.A."/>
            <person name="Cohen S.P."/>
        </authorList>
    </citation>
    <scope>NUCLEOTIDE SEQUENCE [LARGE SCALE GENOMIC DNA]</scope>
    <source>
        <strain evidence="2 3">GH-19</strain>
    </source>
</reference>
<keyword evidence="3" id="KW-1185">Reference proteome</keyword>
<dbReference type="Proteomes" id="UP001498398">
    <property type="component" value="Unassembled WGS sequence"/>
</dbReference>
<feature type="compositionally biased region" description="Low complexity" evidence="1">
    <location>
        <begin position="15"/>
        <end position="24"/>
    </location>
</feature>
<gene>
    <name evidence="2" type="ORF">VKT23_008229</name>
</gene>
<sequence length="99" mass="11016">MDTLISRTDLKEKLNSNSHSGGNNHNHDAFQLQPSVSQGVIRIHTQVQQETDVDASALDRKYAIEDHDIHEIESDGSYPPDGAFFRAGTKTLKLDSILK</sequence>
<proteinExistence type="predicted"/>
<evidence type="ECO:0000313" key="2">
    <source>
        <dbReference type="EMBL" id="KAK7461797.1"/>
    </source>
</evidence>
<dbReference type="EMBL" id="JBANRG010000012">
    <property type="protein sequence ID" value="KAK7461797.1"/>
    <property type="molecule type" value="Genomic_DNA"/>
</dbReference>
<organism evidence="2 3">
    <name type="scientific">Marasmiellus scandens</name>
    <dbReference type="NCBI Taxonomy" id="2682957"/>
    <lineage>
        <taxon>Eukaryota</taxon>
        <taxon>Fungi</taxon>
        <taxon>Dikarya</taxon>
        <taxon>Basidiomycota</taxon>
        <taxon>Agaricomycotina</taxon>
        <taxon>Agaricomycetes</taxon>
        <taxon>Agaricomycetidae</taxon>
        <taxon>Agaricales</taxon>
        <taxon>Marasmiineae</taxon>
        <taxon>Omphalotaceae</taxon>
        <taxon>Marasmiellus</taxon>
    </lineage>
</organism>
<evidence type="ECO:0000313" key="3">
    <source>
        <dbReference type="Proteomes" id="UP001498398"/>
    </source>
</evidence>
<evidence type="ECO:0000256" key="1">
    <source>
        <dbReference type="SAM" id="MobiDB-lite"/>
    </source>
</evidence>
<protein>
    <submittedName>
        <fullName evidence="2">Uncharacterized protein</fullName>
    </submittedName>
</protein>
<accession>A0ABR1JKW4</accession>
<name>A0ABR1JKW4_9AGAR</name>
<comment type="caution">
    <text evidence="2">The sequence shown here is derived from an EMBL/GenBank/DDBJ whole genome shotgun (WGS) entry which is preliminary data.</text>
</comment>
<feature type="region of interest" description="Disordered" evidence="1">
    <location>
        <begin position="1"/>
        <end position="30"/>
    </location>
</feature>